<dbReference type="PANTHER" id="PTHR43124:SF5">
    <property type="entry name" value="PURINE RIBONUCLEOSIDE EFFLUX PUMP NEPI"/>
    <property type="match status" value="1"/>
</dbReference>
<organism evidence="8 9">
    <name type="scientific">Acinetobacter beijerinckii ANC 3835</name>
    <dbReference type="NCBI Taxonomy" id="1217649"/>
    <lineage>
        <taxon>Bacteria</taxon>
        <taxon>Pseudomonadati</taxon>
        <taxon>Pseudomonadota</taxon>
        <taxon>Gammaproteobacteria</taxon>
        <taxon>Moraxellales</taxon>
        <taxon>Moraxellaceae</taxon>
        <taxon>Acinetobacter</taxon>
    </lineage>
</organism>
<feature type="transmembrane region" description="Helical" evidence="6">
    <location>
        <begin position="258"/>
        <end position="278"/>
    </location>
</feature>
<keyword evidence="5 6" id="KW-0472">Membrane</keyword>
<evidence type="ECO:0000256" key="1">
    <source>
        <dbReference type="ARBA" id="ARBA00004651"/>
    </source>
</evidence>
<dbReference type="PROSITE" id="PS50850">
    <property type="entry name" value="MFS"/>
    <property type="match status" value="1"/>
</dbReference>
<dbReference type="Pfam" id="PF07690">
    <property type="entry name" value="MFS_1"/>
    <property type="match status" value="1"/>
</dbReference>
<evidence type="ECO:0000256" key="3">
    <source>
        <dbReference type="ARBA" id="ARBA00022692"/>
    </source>
</evidence>
<evidence type="ECO:0000256" key="6">
    <source>
        <dbReference type="SAM" id="Phobius"/>
    </source>
</evidence>
<feature type="transmembrane region" description="Helical" evidence="6">
    <location>
        <begin position="372"/>
        <end position="396"/>
    </location>
</feature>
<dbReference type="GO" id="GO:0005886">
    <property type="term" value="C:plasma membrane"/>
    <property type="evidence" value="ECO:0007669"/>
    <property type="project" value="UniProtKB-SubCell"/>
</dbReference>
<dbReference type="Gene3D" id="1.20.1250.20">
    <property type="entry name" value="MFS general substrate transporter like domains"/>
    <property type="match status" value="1"/>
</dbReference>
<feature type="transmembrane region" description="Helical" evidence="6">
    <location>
        <begin position="344"/>
        <end position="366"/>
    </location>
</feature>
<dbReference type="PATRIC" id="fig|1217649.3.peg.1236"/>
<evidence type="ECO:0000313" key="9">
    <source>
        <dbReference type="Proteomes" id="UP000018417"/>
    </source>
</evidence>
<evidence type="ECO:0000256" key="5">
    <source>
        <dbReference type="ARBA" id="ARBA00023136"/>
    </source>
</evidence>
<dbReference type="PANTHER" id="PTHR43124">
    <property type="entry name" value="PURINE EFFLUX PUMP PBUE"/>
    <property type="match status" value="1"/>
</dbReference>
<dbReference type="CDD" id="cd17324">
    <property type="entry name" value="MFS_NepI_like"/>
    <property type="match status" value="1"/>
</dbReference>
<feature type="transmembrane region" description="Helical" evidence="6">
    <location>
        <begin position="285"/>
        <end position="303"/>
    </location>
</feature>
<evidence type="ECO:0000256" key="2">
    <source>
        <dbReference type="ARBA" id="ARBA00022475"/>
    </source>
</evidence>
<keyword evidence="2" id="KW-1003">Cell membrane</keyword>
<dbReference type="InterPro" id="IPR011701">
    <property type="entry name" value="MFS"/>
</dbReference>
<dbReference type="GO" id="GO:0022857">
    <property type="term" value="F:transmembrane transporter activity"/>
    <property type="evidence" value="ECO:0007669"/>
    <property type="project" value="InterPro"/>
</dbReference>
<evidence type="ECO:0000259" key="7">
    <source>
        <dbReference type="PROSITE" id="PS50850"/>
    </source>
</evidence>
<feature type="transmembrane region" description="Helical" evidence="6">
    <location>
        <begin position="20"/>
        <end position="41"/>
    </location>
</feature>
<dbReference type="EMBL" id="APQK01000011">
    <property type="protein sequence ID" value="ENW05334.1"/>
    <property type="molecule type" value="Genomic_DNA"/>
</dbReference>
<dbReference type="Proteomes" id="UP000018417">
    <property type="component" value="Unassembled WGS sequence"/>
</dbReference>
<keyword evidence="3 6" id="KW-0812">Transmembrane</keyword>
<feature type="transmembrane region" description="Helical" evidence="6">
    <location>
        <begin position="87"/>
        <end position="107"/>
    </location>
</feature>
<dbReference type="OrthoDB" id="9812189at2"/>
<feature type="transmembrane region" description="Helical" evidence="6">
    <location>
        <begin position="172"/>
        <end position="193"/>
    </location>
</feature>
<sequence>MSFSIEKQSTTDLTPNTSTWSAVIVMSLCCSVLIASEFLPVSLLTPIAFDLKMTEGQVGQAIANSGIFAVIASLTIGKFTRKWDRRYVMLGLTLLMTLSGVIITFAHNSLLFILGRSILGVVIGGFWSMSTAIVMRLVRFNEVPKALGLLNGGNALATTIAAPLGSFLGSVIGWRGAFFCIVPIAVIALLWQVKTMPSLPPIKTQHMSVNVFLLLKRPVICLGMFAILFLFMGQFSLFTYLRPFLEKVTLVDANQLSSLLLIMGVSGLIGTFMISHILHKHLYRYLILIPLTMAFLAGTFILFGHQVWIIAALMVLWGLIGTSAPVAWNTWLTRSLPHEIEAGGGLMVAIIQLAITLGATTGGLLFDWQGYQATFILSAITLVIGALFSSFTWRYLLNARYQ</sequence>
<dbReference type="HOGENOM" id="CLU_001265_61_1_6"/>
<feature type="transmembrane region" description="Helical" evidence="6">
    <location>
        <begin position="214"/>
        <end position="238"/>
    </location>
</feature>
<evidence type="ECO:0000313" key="8">
    <source>
        <dbReference type="EMBL" id="ENW05334.1"/>
    </source>
</evidence>
<keyword evidence="4 6" id="KW-1133">Transmembrane helix</keyword>
<evidence type="ECO:0000256" key="4">
    <source>
        <dbReference type="ARBA" id="ARBA00022989"/>
    </source>
</evidence>
<feature type="transmembrane region" description="Helical" evidence="6">
    <location>
        <begin position="61"/>
        <end position="80"/>
    </location>
</feature>
<dbReference type="InterPro" id="IPR036259">
    <property type="entry name" value="MFS_trans_sf"/>
</dbReference>
<comment type="subcellular location">
    <subcellularLocation>
        <location evidence="1">Cell membrane</location>
        <topology evidence="1">Multi-pass membrane protein</topology>
    </subcellularLocation>
</comment>
<dbReference type="InterPro" id="IPR050189">
    <property type="entry name" value="MFS_Efflux_Transporters"/>
</dbReference>
<feature type="transmembrane region" description="Helical" evidence="6">
    <location>
        <begin position="113"/>
        <end position="134"/>
    </location>
</feature>
<dbReference type="InterPro" id="IPR020846">
    <property type="entry name" value="MFS_dom"/>
</dbReference>
<dbReference type="SUPFAM" id="SSF103473">
    <property type="entry name" value="MFS general substrate transporter"/>
    <property type="match status" value="1"/>
</dbReference>
<protein>
    <recommendedName>
        <fullName evidence="7">Major facilitator superfamily (MFS) profile domain-containing protein</fullName>
    </recommendedName>
</protein>
<dbReference type="RefSeq" id="WP_005053280.1">
    <property type="nucleotide sequence ID" value="NZ_KB849759.1"/>
</dbReference>
<comment type="caution">
    <text evidence="8">The sequence shown here is derived from an EMBL/GenBank/DDBJ whole genome shotgun (WGS) entry which is preliminary data.</text>
</comment>
<proteinExistence type="predicted"/>
<accession>N9FKF8</accession>
<dbReference type="AlphaFoldDB" id="N9FKF8"/>
<feature type="transmembrane region" description="Helical" evidence="6">
    <location>
        <begin position="146"/>
        <end position="166"/>
    </location>
</feature>
<reference evidence="8 9" key="1">
    <citation type="submission" date="2013-02" db="EMBL/GenBank/DDBJ databases">
        <title>The Genome Sequence of Acinetobacter beijerinckii ANC 3835.</title>
        <authorList>
            <consortium name="The Broad Institute Genome Sequencing Platform"/>
            <consortium name="The Broad Institute Genome Sequencing Center for Infectious Disease"/>
            <person name="Cerqueira G."/>
            <person name="Feldgarden M."/>
            <person name="Courvalin P."/>
            <person name="Perichon B."/>
            <person name="Grillot-Courvalin C."/>
            <person name="Clermont D."/>
            <person name="Rocha E."/>
            <person name="Yoon E.-J."/>
            <person name="Nemec A."/>
            <person name="Walker B."/>
            <person name="Young S.K."/>
            <person name="Zeng Q."/>
            <person name="Gargeya S."/>
            <person name="Fitzgerald M."/>
            <person name="Haas B."/>
            <person name="Abouelleil A."/>
            <person name="Alvarado L."/>
            <person name="Arachchi H.M."/>
            <person name="Berlin A.M."/>
            <person name="Chapman S.B."/>
            <person name="Dewar J."/>
            <person name="Goldberg J."/>
            <person name="Griggs A."/>
            <person name="Gujja S."/>
            <person name="Hansen M."/>
            <person name="Howarth C."/>
            <person name="Imamovic A."/>
            <person name="Larimer J."/>
            <person name="McCowan C."/>
            <person name="Murphy C."/>
            <person name="Neiman D."/>
            <person name="Pearson M."/>
            <person name="Priest M."/>
            <person name="Roberts A."/>
            <person name="Saif S."/>
            <person name="Shea T."/>
            <person name="Sisk P."/>
            <person name="Sykes S."/>
            <person name="Wortman J."/>
            <person name="Nusbaum C."/>
            <person name="Birren B."/>
        </authorList>
    </citation>
    <scope>NUCLEOTIDE SEQUENCE [LARGE SCALE GENOMIC DNA]</scope>
    <source>
        <strain evidence="8 9">ANC 3835</strain>
    </source>
</reference>
<feature type="transmembrane region" description="Helical" evidence="6">
    <location>
        <begin position="309"/>
        <end position="332"/>
    </location>
</feature>
<feature type="domain" description="Major facilitator superfamily (MFS) profile" evidence="7">
    <location>
        <begin position="1"/>
        <end position="397"/>
    </location>
</feature>
<gene>
    <name evidence="8" type="ORF">F934_01299</name>
</gene>
<name>N9FKF8_9GAMM</name>